<keyword evidence="4" id="KW-1185">Reference proteome</keyword>
<organism evidence="3 4">
    <name type="scientific">Myodes glareolus</name>
    <name type="common">Bank vole</name>
    <name type="synonym">Clethrionomys glareolus</name>
    <dbReference type="NCBI Taxonomy" id="447135"/>
    <lineage>
        <taxon>Eukaryota</taxon>
        <taxon>Metazoa</taxon>
        <taxon>Chordata</taxon>
        <taxon>Craniata</taxon>
        <taxon>Vertebrata</taxon>
        <taxon>Euteleostomi</taxon>
        <taxon>Mammalia</taxon>
        <taxon>Eutheria</taxon>
        <taxon>Euarchontoglires</taxon>
        <taxon>Glires</taxon>
        <taxon>Rodentia</taxon>
        <taxon>Myomorpha</taxon>
        <taxon>Muroidea</taxon>
        <taxon>Cricetidae</taxon>
        <taxon>Arvicolinae</taxon>
        <taxon>Myodes</taxon>
    </lineage>
</organism>
<dbReference type="GO" id="GO:0006959">
    <property type="term" value="P:humoral immune response"/>
    <property type="evidence" value="ECO:0007669"/>
    <property type="project" value="TreeGrafter"/>
</dbReference>
<keyword evidence="1" id="KW-0732">Signal</keyword>
<comment type="caution">
    <text evidence="3">The sequence shown here is derived from an EMBL/GenBank/DDBJ whole genome shotgun (WGS) entry which is preliminary data.</text>
</comment>
<sequence>MAWLVVLKLHGALVSVAYAFRVVVCVLKGDGSENIPVQMQIEFINQGSMNFRFIPVLFPNAKKEHVPTWLQNTHVYSWPKNKKNILLRLLREEEYVAPPRGPLPTLQVVPL</sequence>
<proteinExistence type="predicted"/>
<dbReference type="AlphaFoldDB" id="A0AAW0K9U7"/>
<evidence type="ECO:0000313" key="3">
    <source>
        <dbReference type="EMBL" id="KAK7835259.1"/>
    </source>
</evidence>
<dbReference type="GO" id="GO:0043123">
    <property type="term" value="P:positive regulation of canonical NF-kappaB signal transduction"/>
    <property type="evidence" value="ECO:0007669"/>
    <property type="project" value="TreeGrafter"/>
</dbReference>
<feature type="signal peptide" evidence="1">
    <location>
        <begin position="1"/>
        <end position="19"/>
    </location>
</feature>
<dbReference type="Pfam" id="PF08357">
    <property type="entry name" value="SEFIR"/>
    <property type="match status" value="1"/>
</dbReference>
<dbReference type="PANTHER" id="PTHR34257:SF2">
    <property type="entry name" value="E3 UBIQUITIN LIGASE TRAF3IP2"/>
    <property type="match status" value="1"/>
</dbReference>
<reference evidence="3 4" key="1">
    <citation type="journal article" date="2023" name="bioRxiv">
        <title>Conserved and derived expression patterns and positive selection on dental genes reveal complex evolutionary context of ever-growing rodent molars.</title>
        <authorList>
            <person name="Calamari Z.T."/>
            <person name="Song A."/>
            <person name="Cohen E."/>
            <person name="Akter M."/>
            <person name="Roy R.D."/>
            <person name="Hallikas O."/>
            <person name="Christensen M.M."/>
            <person name="Li P."/>
            <person name="Marangoni P."/>
            <person name="Jernvall J."/>
            <person name="Klein O.D."/>
        </authorList>
    </citation>
    <scope>NUCLEOTIDE SEQUENCE [LARGE SCALE GENOMIC DNA]</scope>
    <source>
        <strain evidence="3">V071</strain>
    </source>
</reference>
<gene>
    <name evidence="3" type="ORF">U0070_017795</name>
</gene>
<dbReference type="PANTHER" id="PTHR34257">
    <property type="entry name" value="ADAPTER PROTEIN CIKS"/>
    <property type="match status" value="1"/>
</dbReference>
<dbReference type="PROSITE" id="PS51534">
    <property type="entry name" value="SEFIR"/>
    <property type="match status" value="1"/>
</dbReference>
<protein>
    <recommendedName>
        <fullName evidence="2">SEFIR domain-containing protein</fullName>
    </recommendedName>
</protein>
<dbReference type="EMBL" id="JBBHLL010000002">
    <property type="protein sequence ID" value="KAK7835259.1"/>
    <property type="molecule type" value="Genomic_DNA"/>
</dbReference>
<feature type="chain" id="PRO_5043788251" description="SEFIR domain-containing protein" evidence="1">
    <location>
        <begin position="20"/>
        <end position="111"/>
    </location>
</feature>
<evidence type="ECO:0000313" key="4">
    <source>
        <dbReference type="Proteomes" id="UP001488838"/>
    </source>
</evidence>
<dbReference type="InterPro" id="IPR053047">
    <property type="entry name" value="E3_ubiq_ligase_TRAF3IP2"/>
</dbReference>
<accession>A0AAW0K9U7</accession>
<evidence type="ECO:0000256" key="1">
    <source>
        <dbReference type="SAM" id="SignalP"/>
    </source>
</evidence>
<name>A0AAW0K9U7_MYOGA</name>
<dbReference type="InterPro" id="IPR013568">
    <property type="entry name" value="SEFIR_dom"/>
</dbReference>
<feature type="domain" description="SEFIR" evidence="2">
    <location>
        <begin position="1"/>
        <end position="87"/>
    </location>
</feature>
<evidence type="ECO:0000259" key="2">
    <source>
        <dbReference type="PROSITE" id="PS51534"/>
    </source>
</evidence>
<dbReference type="Proteomes" id="UP001488838">
    <property type="component" value="Unassembled WGS sequence"/>
</dbReference>